<dbReference type="SUPFAM" id="SSF57667">
    <property type="entry name" value="beta-beta-alpha zinc fingers"/>
    <property type="match status" value="3"/>
</dbReference>
<dbReference type="PROSITE" id="PS50157">
    <property type="entry name" value="ZINC_FINGER_C2H2_2"/>
    <property type="match status" value="4"/>
</dbReference>
<evidence type="ECO:0000256" key="6">
    <source>
        <dbReference type="PROSITE-ProRule" id="PRU00042"/>
    </source>
</evidence>
<dbReference type="InterPro" id="IPR036051">
    <property type="entry name" value="KRAB_dom_sf"/>
</dbReference>
<evidence type="ECO:0000256" key="7">
    <source>
        <dbReference type="SAM" id="MobiDB-lite"/>
    </source>
</evidence>
<feature type="region of interest" description="Disordered" evidence="7">
    <location>
        <begin position="363"/>
        <end position="382"/>
    </location>
</feature>
<dbReference type="CDD" id="cd07765">
    <property type="entry name" value="KRAB_A-box"/>
    <property type="match status" value="1"/>
</dbReference>
<feature type="compositionally biased region" description="Gly residues" evidence="7">
    <location>
        <begin position="366"/>
        <end position="376"/>
    </location>
</feature>
<dbReference type="PROSITE" id="PS50805">
    <property type="entry name" value="KRAB"/>
    <property type="match status" value="1"/>
</dbReference>
<dbReference type="PROSITE" id="PS00028">
    <property type="entry name" value="ZINC_FINGER_C2H2_1"/>
    <property type="match status" value="4"/>
</dbReference>
<dbReference type="InterPro" id="IPR036236">
    <property type="entry name" value="Znf_C2H2_sf"/>
</dbReference>
<keyword evidence="1" id="KW-0479">Metal-binding</keyword>
<gene>
    <name evidence="10" type="ORF">RIMI_LOCUS17476629</name>
</gene>
<dbReference type="InterPro" id="IPR013087">
    <property type="entry name" value="Znf_C2H2_type"/>
</dbReference>
<keyword evidence="4" id="KW-0862">Zinc</keyword>
<organism evidence="10 11">
    <name type="scientific">Ranitomeya imitator</name>
    <name type="common">mimic poison frog</name>
    <dbReference type="NCBI Taxonomy" id="111125"/>
    <lineage>
        <taxon>Eukaryota</taxon>
        <taxon>Metazoa</taxon>
        <taxon>Chordata</taxon>
        <taxon>Craniata</taxon>
        <taxon>Vertebrata</taxon>
        <taxon>Euteleostomi</taxon>
        <taxon>Amphibia</taxon>
        <taxon>Batrachia</taxon>
        <taxon>Anura</taxon>
        <taxon>Neobatrachia</taxon>
        <taxon>Hyloidea</taxon>
        <taxon>Dendrobatidae</taxon>
        <taxon>Dendrobatinae</taxon>
        <taxon>Ranitomeya</taxon>
    </lineage>
</organism>
<evidence type="ECO:0000313" key="11">
    <source>
        <dbReference type="Proteomes" id="UP001176940"/>
    </source>
</evidence>
<keyword evidence="3 6" id="KW-0863">Zinc-finger</keyword>
<proteinExistence type="predicted"/>
<evidence type="ECO:0000256" key="5">
    <source>
        <dbReference type="ARBA" id="ARBA00023125"/>
    </source>
</evidence>
<dbReference type="Pfam" id="PF01352">
    <property type="entry name" value="KRAB"/>
    <property type="match status" value="1"/>
</dbReference>
<dbReference type="SMART" id="SM00355">
    <property type="entry name" value="ZnF_C2H2"/>
    <property type="match status" value="4"/>
</dbReference>
<dbReference type="Pfam" id="PF13358">
    <property type="entry name" value="DDE_3"/>
    <property type="match status" value="1"/>
</dbReference>
<feature type="domain" description="C2H2-type" evidence="8">
    <location>
        <begin position="202"/>
        <end position="229"/>
    </location>
</feature>
<evidence type="ECO:0000256" key="1">
    <source>
        <dbReference type="ARBA" id="ARBA00022723"/>
    </source>
</evidence>
<dbReference type="InterPro" id="IPR001909">
    <property type="entry name" value="KRAB"/>
</dbReference>
<dbReference type="Gene3D" id="3.30.160.60">
    <property type="entry name" value="Classic Zinc Finger"/>
    <property type="match status" value="4"/>
</dbReference>
<dbReference type="InterPro" id="IPR036397">
    <property type="entry name" value="RNaseH_sf"/>
</dbReference>
<keyword evidence="2" id="KW-0677">Repeat</keyword>
<keyword evidence="5" id="KW-0238">DNA-binding</keyword>
<sequence length="382" mass="43692">MERAFQNETGSRVVGVKGMDLRSVTKPMEIVHEGSCSKGNGYKECRARVLRALKTCRGWVFQHDNDLKHTARATKERLRKKHFKILEWPSRTPDLNPIEKLWRELKLNVSQQKPQNLKYLEKVAPAVMEDKVKVEAVEEVEVKCEPPVEVDCLLDYNLGTQLTVEQEVQIADGPPCLGYDGGFLSRKTPKPRQRRASGQRNYNCARCGKDFLRCSDLVKHEKTHTEERLYACSICGKSFRRHTSLLIHERIHTGERPYQCTQCGKSFVQRQHLTTHLRTHTGEKPFQCIECGKGFRWRSELLKHQKIHTEKSGVGFDDLAASFSKEEWMELEEWQKELYRNVMKETSETLISLGEGLVEKTIGEKAPGGAGAGTQPGSGLWQ</sequence>
<evidence type="ECO:0000256" key="4">
    <source>
        <dbReference type="ARBA" id="ARBA00022833"/>
    </source>
</evidence>
<feature type="domain" description="C2H2-type" evidence="8">
    <location>
        <begin position="258"/>
        <end position="285"/>
    </location>
</feature>
<evidence type="ECO:0000256" key="2">
    <source>
        <dbReference type="ARBA" id="ARBA00022737"/>
    </source>
</evidence>
<feature type="domain" description="C2H2-type" evidence="8">
    <location>
        <begin position="286"/>
        <end position="313"/>
    </location>
</feature>
<keyword evidence="11" id="KW-1185">Reference proteome</keyword>
<dbReference type="SMART" id="SM00349">
    <property type="entry name" value="KRAB"/>
    <property type="match status" value="1"/>
</dbReference>
<feature type="domain" description="KRAB" evidence="9">
    <location>
        <begin position="314"/>
        <end position="382"/>
    </location>
</feature>
<accession>A0ABN9M838</accession>
<dbReference type="InterPro" id="IPR038717">
    <property type="entry name" value="Tc1-like_DDE_dom"/>
</dbReference>
<evidence type="ECO:0000256" key="3">
    <source>
        <dbReference type="ARBA" id="ARBA00022771"/>
    </source>
</evidence>
<dbReference type="PANTHER" id="PTHR23226">
    <property type="entry name" value="ZINC FINGER AND SCAN DOMAIN-CONTAINING"/>
    <property type="match status" value="1"/>
</dbReference>
<dbReference type="Gene3D" id="6.10.140.140">
    <property type="match status" value="1"/>
</dbReference>
<dbReference type="Gene3D" id="3.30.420.10">
    <property type="entry name" value="Ribonuclease H-like superfamily/Ribonuclease H"/>
    <property type="match status" value="1"/>
</dbReference>
<dbReference type="PANTHER" id="PTHR23226:SF414">
    <property type="entry name" value="ZINC FINGER PROTEIN 420-LIKE"/>
    <property type="match status" value="1"/>
</dbReference>
<dbReference type="Proteomes" id="UP001176940">
    <property type="component" value="Unassembled WGS sequence"/>
</dbReference>
<evidence type="ECO:0000313" key="10">
    <source>
        <dbReference type="EMBL" id="CAJ0960856.1"/>
    </source>
</evidence>
<comment type="caution">
    <text evidence="10">The sequence shown here is derived from an EMBL/GenBank/DDBJ whole genome shotgun (WGS) entry which is preliminary data.</text>
</comment>
<name>A0ABN9M838_9NEOB</name>
<dbReference type="EMBL" id="CAUEEQ010051089">
    <property type="protein sequence ID" value="CAJ0960856.1"/>
    <property type="molecule type" value="Genomic_DNA"/>
</dbReference>
<dbReference type="Pfam" id="PF00096">
    <property type="entry name" value="zf-C2H2"/>
    <property type="match status" value="2"/>
</dbReference>
<protein>
    <submittedName>
        <fullName evidence="10">Uncharacterized protein</fullName>
    </submittedName>
</protein>
<feature type="domain" description="C2H2-type" evidence="8">
    <location>
        <begin position="230"/>
        <end position="257"/>
    </location>
</feature>
<reference evidence="10" key="1">
    <citation type="submission" date="2023-07" db="EMBL/GenBank/DDBJ databases">
        <authorList>
            <person name="Stuckert A."/>
        </authorList>
    </citation>
    <scope>NUCLEOTIDE SEQUENCE</scope>
</reference>
<evidence type="ECO:0000259" key="8">
    <source>
        <dbReference type="PROSITE" id="PS50157"/>
    </source>
</evidence>
<evidence type="ECO:0000259" key="9">
    <source>
        <dbReference type="PROSITE" id="PS50805"/>
    </source>
</evidence>
<dbReference type="SUPFAM" id="SSF109640">
    <property type="entry name" value="KRAB domain (Kruppel-associated box)"/>
    <property type="match status" value="1"/>
</dbReference>